<dbReference type="EMBL" id="GGFJ01013699">
    <property type="protein sequence ID" value="MBW62840.1"/>
    <property type="molecule type" value="Transcribed_RNA"/>
</dbReference>
<proteinExistence type="predicted"/>
<keyword evidence="1" id="KW-0732">Signal</keyword>
<reference evidence="2" key="1">
    <citation type="submission" date="2018-01" db="EMBL/GenBank/DDBJ databases">
        <title>An insight into the sialome of Amazonian anophelines.</title>
        <authorList>
            <person name="Ribeiro J.M."/>
            <person name="Scarpassa V."/>
            <person name="Calvo E."/>
        </authorList>
    </citation>
    <scope>NUCLEOTIDE SEQUENCE</scope>
    <source>
        <tissue evidence="2">Salivary glands</tissue>
    </source>
</reference>
<organism evidence="2">
    <name type="scientific">Anopheles marajoara</name>
    <dbReference type="NCBI Taxonomy" id="58244"/>
    <lineage>
        <taxon>Eukaryota</taxon>
        <taxon>Metazoa</taxon>
        <taxon>Ecdysozoa</taxon>
        <taxon>Arthropoda</taxon>
        <taxon>Hexapoda</taxon>
        <taxon>Insecta</taxon>
        <taxon>Pterygota</taxon>
        <taxon>Neoptera</taxon>
        <taxon>Endopterygota</taxon>
        <taxon>Diptera</taxon>
        <taxon>Nematocera</taxon>
        <taxon>Culicoidea</taxon>
        <taxon>Culicidae</taxon>
        <taxon>Anophelinae</taxon>
        <taxon>Anopheles</taxon>
    </lineage>
</organism>
<protein>
    <submittedName>
        <fullName evidence="2">Putative secreted protein</fullName>
    </submittedName>
</protein>
<accession>A0A2M4CBY7</accession>
<evidence type="ECO:0000313" key="2">
    <source>
        <dbReference type="EMBL" id="MBW62840.1"/>
    </source>
</evidence>
<evidence type="ECO:0000256" key="1">
    <source>
        <dbReference type="SAM" id="SignalP"/>
    </source>
</evidence>
<feature type="signal peptide" evidence="1">
    <location>
        <begin position="1"/>
        <end position="15"/>
    </location>
</feature>
<dbReference type="AlphaFoldDB" id="A0A2M4CBY7"/>
<feature type="chain" id="PRO_5014882611" evidence="1">
    <location>
        <begin position="16"/>
        <end position="78"/>
    </location>
</feature>
<sequence length="78" mass="8393">MVVVMATMLVTRCRAIGVAATGSIASKRANALTPCARARATAGDVRLSMCEKTCSSAATRRRETELKVHSMLLERPTR</sequence>
<name>A0A2M4CBY7_9DIPT</name>